<dbReference type="InterPro" id="IPR002881">
    <property type="entry name" value="DUF58"/>
</dbReference>
<reference evidence="2 3" key="1">
    <citation type="submission" date="2019-03" db="EMBL/GenBank/DDBJ databases">
        <title>Deep-cultivation of Planctomycetes and their phenomic and genomic characterization uncovers novel biology.</title>
        <authorList>
            <person name="Wiegand S."/>
            <person name="Jogler M."/>
            <person name="Boedeker C."/>
            <person name="Pinto D."/>
            <person name="Vollmers J."/>
            <person name="Rivas-Marin E."/>
            <person name="Kohn T."/>
            <person name="Peeters S.H."/>
            <person name="Heuer A."/>
            <person name="Rast P."/>
            <person name="Oberbeckmann S."/>
            <person name="Bunk B."/>
            <person name="Jeske O."/>
            <person name="Meyerdierks A."/>
            <person name="Storesund J.E."/>
            <person name="Kallscheuer N."/>
            <person name="Luecker S."/>
            <person name="Lage O.M."/>
            <person name="Pohl T."/>
            <person name="Merkel B.J."/>
            <person name="Hornburger P."/>
            <person name="Mueller R.-W."/>
            <person name="Bruemmer F."/>
            <person name="Labrenz M."/>
            <person name="Spormann A.M."/>
            <person name="Op den Camp H."/>
            <person name="Overmann J."/>
            <person name="Amann R."/>
            <person name="Jetten M.S.M."/>
            <person name="Mascher T."/>
            <person name="Medema M.H."/>
            <person name="Devos D.P."/>
            <person name="Kaster A.-K."/>
            <person name="Ovreas L."/>
            <person name="Rohde M."/>
            <person name="Galperin M.Y."/>
            <person name="Jogler C."/>
        </authorList>
    </citation>
    <scope>NUCLEOTIDE SEQUENCE [LARGE SCALE GENOMIC DNA]</scope>
    <source>
        <strain evidence="2 3">Enr17</strain>
    </source>
</reference>
<dbReference type="InterPro" id="IPR002035">
    <property type="entry name" value="VWF_A"/>
</dbReference>
<name>A0A518IKJ2_9PLAN</name>
<keyword evidence="3" id="KW-1185">Reference proteome</keyword>
<dbReference type="InterPro" id="IPR036465">
    <property type="entry name" value="vWFA_dom_sf"/>
</dbReference>
<dbReference type="OrthoDB" id="9780819at2"/>
<dbReference type="SMART" id="SM00327">
    <property type="entry name" value="VWA"/>
    <property type="match status" value="1"/>
</dbReference>
<dbReference type="SUPFAM" id="SSF53300">
    <property type="entry name" value="vWA-like"/>
    <property type="match status" value="1"/>
</dbReference>
<gene>
    <name evidence="2" type="ORF">Enr17x_56960</name>
</gene>
<protein>
    <recommendedName>
        <fullName evidence="1">VWFA domain-containing protein</fullName>
    </recommendedName>
</protein>
<evidence type="ECO:0000259" key="1">
    <source>
        <dbReference type="SMART" id="SM00327"/>
    </source>
</evidence>
<evidence type="ECO:0000313" key="3">
    <source>
        <dbReference type="Proteomes" id="UP000318313"/>
    </source>
</evidence>
<evidence type="ECO:0000313" key="2">
    <source>
        <dbReference type="EMBL" id="QDV53616.1"/>
    </source>
</evidence>
<dbReference type="Pfam" id="PF01882">
    <property type="entry name" value="DUF58"/>
    <property type="match status" value="1"/>
</dbReference>
<organism evidence="2 3">
    <name type="scientific">Gimesia fumaroli</name>
    <dbReference type="NCBI Taxonomy" id="2527976"/>
    <lineage>
        <taxon>Bacteria</taxon>
        <taxon>Pseudomonadati</taxon>
        <taxon>Planctomycetota</taxon>
        <taxon>Planctomycetia</taxon>
        <taxon>Planctomycetales</taxon>
        <taxon>Planctomycetaceae</taxon>
        <taxon>Gimesia</taxon>
    </lineage>
</organism>
<dbReference type="EMBL" id="CP037452">
    <property type="protein sequence ID" value="QDV53616.1"/>
    <property type="molecule type" value="Genomic_DNA"/>
</dbReference>
<dbReference type="Proteomes" id="UP000318313">
    <property type="component" value="Chromosome"/>
</dbReference>
<feature type="domain" description="VWFA" evidence="1">
    <location>
        <begin position="109"/>
        <end position="281"/>
    </location>
</feature>
<dbReference type="PANTHER" id="PTHR33608">
    <property type="entry name" value="BLL2464 PROTEIN"/>
    <property type="match status" value="1"/>
</dbReference>
<dbReference type="PANTHER" id="PTHR33608:SF7">
    <property type="entry name" value="DUF58 DOMAIN-CONTAINING PROTEIN"/>
    <property type="match status" value="1"/>
</dbReference>
<dbReference type="Gene3D" id="3.40.50.410">
    <property type="entry name" value="von Willebrand factor, type A domain"/>
    <property type="match status" value="1"/>
</dbReference>
<sequence length="327" mass="37800">MNRKRRESALCAFCFIAVEFLTKLHFMPSSDAPLSDPTALARFGKLEVVTRLIVEGFMMGQHKSPYKGASVEFVEHRQYYPGDEIRHIDWRAYGKTGKYYVKEFEEETNLRCYLLLDCSGSMAYAGKTLSKFDYARQLAAALGYLLLSQRDAVGLITFDNARRDFIEPSANPKNFGQMLEILENSKPRHETAISTVLNEVLPLIKRRSLVVLISDCFDEPEALTTTLKQLRHDRHEVLLFQVVTPEEEEFPFSKPTQFRSLERSGHHQLVDPHQLRARYLEQYQEFCDTLSRQCGSVKVDYLKFRTTDPYHLALGAFLNQRTRPGRK</sequence>
<proteinExistence type="predicted"/>
<dbReference type="AlphaFoldDB" id="A0A518IKJ2"/>
<accession>A0A518IKJ2</accession>
<dbReference type="CDD" id="cd00198">
    <property type="entry name" value="vWFA"/>
    <property type="match status" value="1"/>
</dbReference>
<dbReference type="KEGG" id="gfm:Enr17x_56960"/>